<dbReference type="PROSITE" id="PS51792">
    <property type="entry name" value="YIPPEE"/>
    <property type="match status" value="1"/>
</dbReference>
<dbReference type="RefSeq" id="XP_034009970.1">
    <property type="nucleotide sequence ID" value="XM_034158318.1"/>
</dbReference>
<keyword evidence="6" id="KW-1185">Reference proteome</keyword>
<evidence type="ECO:0000256" key="1">
    <source>
        <dbReference type="ARBA" id="ARBA00005613"/>
    </source>
</evidence>
<dbReference type="GO" id="GO:0046872">
    <property type="term" value="F:metal ion binding"/>
    <property type="evidence" value="ECO:0007669"/>
    <property type="project" value="UniProtKB-KW"/>
</dbReference>
<dbReference type="InterPro" id="IPR004910">
    <property type="entry name" value="Yippee/Mis18/Cereblon"/>
</dbReference>
<dbReference type="OrthoDB" id="6407410at2759"/>
<evidence type="ECO:0000259" key="4">
    <source>
        <dbReference type="PROSITE" id="PS51792"/>
    </source>
</evidence>
<accession>A0A642UE55</accession>
<proteinExistence type="inferred from homology"/>
<keyword evidence="2" id="KW-0479">Metal-binding</keyword>
<dbReference type="Pfam" id="PF03226">
    <property type="entry name" value="Yippee-Mis18"/>
    <property type="match status" value="1"/>
</dbReference>
<dbReference type="InterPro" id="IPR034751">
    <property type="entry name" value="Yippee"/>
</dbReference>
<dbReference type="InterPro" id="IPR039058">
    <property type="entry name" value="Yippee_fam"/>
</dbReference>
<dbReference type="PANTHER" id="PTHR13848">
    <property type="entry name" value="PROTEIN YIPPEE-LIKE CG15309-RELATED"/>
    <property type="match status" value="1"/>
</dbReference>
<dbReference type="AlphaFoldDB" id="A0A642UE55"/>
<feature type="domain" description="Yippee" evidence="4">
    <location>
        <begin position="20"/>
        <end position="118"/>
    </location>
</feature>
<keyword evidence="3" id="KW-0862">Zinc</keyword>
<dbReference type="Proteomes" id="UP000449547">
    <property type="component" value="Unassembled WGS sequence"/>
</dbReference>
<evidence type="ECO:0000256" key="2">
    <source>
        <dbReference type="ARBA" id="ARBA00022723"/>
    </source>
</evidence>
<evidence type="ECO:0000256" key="3">
    <source>
        <dbReference type="ARBA" id="ARBA00022833"/>
    </source>
</evidence>
<evidence type="ECO:0000313" key="6">
    <source>
        <dbReference type="Proteomes" id="UP000449547"/>
    </source>
</evidence>
<gene>
    <name evidence="5" type="ORF">DIURU_005346</name>
</gene>
<name>A0A642UE55_DIURU</name>
<sequence length="207" mass="23665">MGLRYNQFFDDAKYDGDGERVITCKQCLTHLCHSKLVISDGFSGQTGKAFLVSDLINYEFYLHLHESHMRTGVYQIHKVRCHTCESPLGWYYKKAYIPEEEYKEGKFVIENAYINFLKDPSSTKELVDRAMVNRTSRKVSFNLGHQRPRLASASSSDASPRCPYWRRDSATLGHGYHGVNSYANMVRRGMLKKGDASMSDDEVLVDG</sequence>
<reference evidence="5 6" key="1">
    <citation type="submission" date="2019-07" db="EMBL/GenBank/DDBJ databases">
        <title>Genome assembly of two rare yeast pathogens: Diutina rugosa and Trichomonascus ciferrii.</title>
        <authorList>
            <person name="Mixao V."/>
            <person name="Saus E."/>
            <person name="Hansen A."/>
            <person name="Lass-Flor C."/>
            <person name="Gabaldon T."/>
        </authorList>
    </citation>
    <scope>NUCLEOTIDE SEQUENCE [LARGE SCALE GENOMIC DNA]</scope>
    <source>
        <strain evidence="5 6">CBS 613</strain>
    </source>
</reference>
<organism evidence="5 6">
    <name type="scientific">Diutina rugosa</name>
    <name type="common">Yeast</name>
    <name type="synonym">Candida rugosa</name>
    <dbReference type="NCBI Taxonomy" id="5481"/>
    <lineage>
        <taxon>Eukaryota</taxon>
        <taxon>Fungi</taxon>
        <taxon>Dikarya</taxon>
        <taxon>Ascomycota</taxon>
        <taxon>Saccharomycotina</taxon>
        <taxon>Pichiomycetes</taxon>
        <taxon>Debaryomycetaceae</taxon>
        <taxon>Diutina</taxon>
    </lineage>
</organism>
<protein>
    <recommendedName>
        <fullName evidence="4">Yippee domain-containing protein</fullName>
    </recommendedName>
</protein>
<evidence type="ECO:0000313" key="5">
    <source>
        <dbReference type="EMBL" id="KAA8897369.1"/>
    </source>
</evidence>
<comment type="similarity">
    <text evidence="1">Belongs to the yippee family.</text>
</comment>
<dbReference type="EMBL" id="SWFT01000158">
    <property type="protein sequence ID" value="KAA8897369.1"/>
    <property type="molecule type" value="Genomic_DNA"/>
</dbReference>
<comment type="caution">
    <text evidence="5">The sequence shown here is derived from an EMBL/GenBank/DDBJ whole genome shotgun (WGS) entry which is preliminary data.</text>
</comment>
<dbReference type="OMA" id="HESHMRT"/>
<dbReference type="VEuPathDB" id="FungiDB:DIURU_005346"/>
<dbReference type="GeneID" id="54783997"/>